<dbReference type="EnsemblPlants" id="PGSC0003DMT400041463">
    <property type="protein sequence ID" value="PGSC0003DMT400041463"/>
    <property type="gene ID" value="PGSC0003DMG402016070"/>
</dbReference>
<protein>
    <submittedName>
        <fullName evidence="1">Uncharacterized protein</fullName>
    </submittedName>
</protein>
<reference evidence="2" key="1">
    <citation type="journal article" date="2011" name="Nature">
        <title>Genome sequence and analysis of the tuber crop potato.</title>
        <authorList>
            <consortium name="The Potato Genome Sequencing Consortium"/>
        </authorList>
    </citation>
    <scope>NUCLEOTIDE SEQUENCE [LARGE SCALE GENOMIC DNA]</scope>
    <source>
        <strain evidence="2">cv. DM1-3 516 R44</strain>
    </source>
</reference>
<accession>M1BBF5</accession>
<dbReference type="Proteomes" id="UP000011115">
    <property type="component" value="Unassembled WGS sequence"/>
</dbReference>
<sequence>MLYVTATRFARITACSCNSCSSTTPSLSVRSSHMVNMKGFLLNSMIENKLIPIKEDKSNKS</sequence>
<proteinExistence type="predicted"/>
<name>M1BBF5_SOLTU</name>
<evidence type="ECO:0000313" key="1">
    <source>
        <dbReference type="EnsemblPlants" id="PGSC0003DMT400041463"/>
    </source>
</evidence>
<reference evidence="1" key="2">
    <citation type="submission" date="2015-06" db="UniProtKB">
        <authorList>
            <consortium name="EnsemblPlants"/>
        </authorList>
    </citation>
    <scope>IDENTIFICATION</scope>
    <source>
        <strain evidence="1">DM1-3 516 R44</strain>
    </source>
</reference>
<keyword evidence="2" id="KW-1185">Reference proteome</keyword>
<organism evidence="1 2">
    <name type="scientific">Solanum tuberosum</name>
    <name type="common">Potato</name>
    <dbReference type="NCBI Taxonomy" id="4113"/>
    <lineage>
        <taxon>Eukaryota</taxon>
        <taxon>Viridiplantae</taxon>
        <taxon>Streptophyta</taxon>
        <taxon>Embryophyta</taxon>
        <taxon>Tracheophyta</taxon>
        <taxon>Spermatophyta</taxon>
        <taxon>Magnoliopsida</taxon>
        <taxon>eudicotyledons</taxon>
        <taxon>Gunneridae</taxon>
        <taxon>Pentapetalae</taxon>
        <taxon>asterids</taxon>
        <taxon>lamiids</taxon>
        <taxon>Solanales</taxon>
        <taxon>Solanaceae</taxon>
        <taxon>Solanoideae</taxon>
        <taxon>Solaneae</taxon>
        <taxon>Solanum</taxon>
    </lineage>
</organism>
<dbReference type="InParanoid" id="M1BBF5"/>
<dbReference type="Gramene" id="PGSC0003DMT400041463">
    <property type="protein sequence ID" value="PGSC0003DMT400041463"/>
    <property type="gene ID" value="PGSC0003DMG402016070"/>
</dbReference>
<dbReference type="HOGENOM" id="CLU_2927144_0_0_1"/>
<dbReference type="AlphaFoldDB" id="M1BBF5"/>
<dbReference type="PaxDb" id="4113-PGSC0003DMT400041463"/>
<evidence type="ECO:0000313" key="2">
    <source>
        <dbReference type="Proteomes" id="UP000011115"/>
    </source>
</evidence>